<dbReference type="GO" id="GO:0009190">
    <property type="term" value="P:cyclic nucleotide biosynthetic process"/>
    <property type="evidence" value="ECO:0007669"/>
    <property type="project" value="InterPro"/>
</dbReference>
<comment type="caution">
    <text evidence="5">The sequence shown here is derived from an EMBL/GenBank/DDBJ whole genome shotgun (WGS) entry which is preliminary data.</text>
</comment>
<feature type="compositionally biased region" description="Gly residues" evidence="1">
    <location>
        <begin position="2386"/>
        <end position="2395"/>
    </location>
</feature>
<dbReference type="SMART" id="SM00044">
    <property type="entry name" value="CYCc"/>
    <property type="match status" value="1"/>
</dbReference>
<feature type="compositionally biased region" description="Low complexity" evidence="1">
    <location>
        <begin position="1333"/>
        <end position="1352"/>
    </location>
</feature>
<dbReference type="Proteomes" id="UP000650467">
    <property type="component" value="Unassembled WGS sequence"/>
</dbReference>
<feature type="region of interest" description="Disordered" evidence="1">
    <location>
        <begin position="2133"/>
        <end position="2169"/>
    </location>
</feature>
<feature type="region of interest" description="Disordered" evidence="1">
    <location>
        <begin position="1266"/>
        <end position="1288"/>
    </location>
</feature>
<feature type="compositionally biased region" description="Gly residues" evidence="1">
    <location>
        <begin position="2003"/>
        <end position="2019"/>
    </location>
</feature>
<feature type="compositionally biased region" description="Acidic residues" evidence="1">
    <location>
        <begin position="2373"/>
        <end position="2382"/>
    </location>
</feature>
<keyword evidence="2" id="KW-1133">Transmembrane helix</keyword>
<keyword evidence="3" id="KW-0732">Signal</keyword>
<feature type="compositionally biased region" description="Gly residues" evidence="1">
    <location>
        <begin position="1547"/>
        <end position="1561"/>
    </location>
</feature>
<evidence type="ECO:0000256" key="3">
    <source>
        <dbReference type="SAM" id="SignalP"/>
    </source>
</evidence>
<evidence type="ECO:0000313" key="6">
    <source>
        <dbReference type="Proteomes" id="UP000650467"/>
    </source>
</evidence>
<dbReference type="InterPro" id="IPR029787">
    <property type="entry name" value="Nucleotide_cyclase"/>
</dbReference>
<dbReference type="PANTHER" id="PTHR43081">
    <property type="entry name" value="ADENYLATE CYCLASE, TERMINAL-DIFFERENTIATION SPECIFIC-RELATED"/>
    <property type="match status" value="1"/>
</dbReference>
<sequence length="2444" mass="242383">MGRLWWRALLAGLLLLAWPAPSASVDLRQLLAADINSTCASALVESLTLPNATSFFTDTQANTTALREHLLALVDAILQGDKRCTDDSGSLELTWAQYPSWVNGAFTEWIFNLKTDAATARYFGNVIFNGPQELPSPSTLGLGPGVVPAATSYTNASLVSSPSSGSSSGAVDPSVLRDYAALTNPLVVVYSGDLSGFDMSFAVEQKGVGEYPENACVDLANPRGPLHPRAQLLLFYRADVLAALAAAGALESAAPPADWDALEALLAAHAAAVSLGPGAGPGLEAALPQHGLCVTMHTTCGRGGDLLAAIAASVLQTGGTAQGYVFDLEGTPAGTAGPELVAGPGWRHAAAVLQRLLSYNAPEGNFTAGSGIVGAAATNATDSATATGSGSGSSTAAGDDSNVRELCRAMSRHFLEGRCLVTLDWDVLLLSAVAKMPQLLQPGVLGVAPLPGSRVVLERYSSNISSSSSSSSASASGNSIAGARLVPCTQQLCRLSSNHDRLYLTPEGQRPEVLAAAAAANGTCAVGDGARVEAAALAASTATPASEAVLINRAPYSALYDYFVYINYERVALANLGQEMALVQLNVAGRLSSERKSRQDGLDGLRSSRKATALAAAAAANATSGPGPGSSGSGTALPKPVSGGGSTAAGSSSSMATNAAGGWNGKAWAGVAWWATLGDAAALAEGAAPFTSAGVPRAVADAYLRALLHAIHSPNAAPDVQSPGLINWYKWALSYTAASLLPANATTAVVAARGASPDAASAALGAAWELVAASHTPAAVRRDYSASIGGAYIATGTTTDNVDTANGAGTTTGASASGSGSSKQLSTSGVVAVVGGIVGGIVAAAVLLVLLTRRRRHNRNLLGRVLAPRAGPDTTMLITDIQNSTTLWEALDVTVMDETLKMHHDIIRRLLAHHDGYESATEGDSFIVAFADPASAVAFATACQLAMLKAPWPEELLCHPDAAPVVVDPLDADNRDAAQRVGLPSGPDRPLAPAAPGSSFLARLAAPALYLSSRVRVAAARSQAAREWAAQGVSPSGRWWAGPHAPGMGQVVPIGGVGGAATPGGTILPPPYSLHASAAPGAFYGGVGGSGVPMYDWGGDVSVRGGSHYGNSNANVHGANSATPFGTGVATALYGGSVTSAAAAAVFRPGGGRVHSEAHMAALMHMTGGHGAQGPPGGPMAAPGMGPVPGPGGYAGAMGGPSGFNGNGGSGGMSLPGSSLGSFTAGPLGAVGAMGPMGMVGGGRQPSVTMGKGPVGASRFRQASVTAGGNMSTPNPNALGGGPAGGSANVSGSAPVMAGAGGGAGGGDANGSNEVVVDLERGSGDGRVSQDCGSGSTSTTAVTATTAPDGAARGVSNFGGASVEDGAANADGAGAALGVLSVKNITGMGGAGGTTGDGRSDSFLAMVKMGGSPMPMDGGGKVSGSGLLAAVAVSNSSLVSRGGSQNRLSNTGLAVRGDSVTAAALRLQRASGGGYVGGGAATPPPPVATGLPSLTSPGGIFGEWRWSRNGSTAPGTSTGVAPGTGPIPSFSRRPPGEAQSSPLPFFWGGGGGNTVGGGTTGAGAATTAGGAAASATASSWWEAELQRVFPVVAAELVPGSVRSGYPLKSLRVLLANGRLGLVAYRGLRVRMGLHTGLEGNNYIAFNKVDSSYKYSGPFAETAKCATTSAPGGMVVLSASAFARLRNSLQKNDGGSRDVVGARGSLVVYAGHHVLQAATPEALPAPAASKSTAAALFGTGISGGVGGDGPVPVSLQSALMRGTNASRRQTVQLNLTPTPLLPDDGPPVATPKASGNSATTGGAAGATSQRQSGLLGIAAGFSLKHLISVHMGGGGEAAAAAGAAAGGNRSGRERTSGGGNARGSSTGGMRATVGGMIVTSTVAPGEELALYQAVPQPLVCRLALSPPLRSVRLSQVGSLGAPTGCVTVAFMYVVGASTLLNDLPGPAMRALDLFQRLACKQLLQTRPPPRRRSDTSTLLGLTSNLSTTNLGAAAPDKPPAPGAEGAGAGGAAGEADGGGGAPPPPPPPPEAWSGLPAVCSRAGYLVEGGEGLVLAVFRDPTAAVEWALDCVEALKKQDWEDELLAHWLCEEVLSVGVTGGGNQPVTMELSLPPLDETEAGALLGAADGGGGALPLGATAGNSDPGATGLPTGAEGGEVKKPAAWASGRSRRGGLAVSVAASAEAGAGAGPVGEGTEPGHSVAFPPDAETAARGEEHPNSSADSDTDSDAGGGARSVRRGPSRPVSAAPSMRPISAAATRPRSAAFAPATEASGGAAGPERGLPRSLSRKPSMARMGARAMTQRVLERGLRIKVGIDTGRASHTLTEASGRLSYRGKVMNRASRVAGKAAPGQVLITEEAWRIVLEAPENKVSSSDEEEEDEDVLASGVGGGGGESDGGALSVAASSRHSRRPPQKGGLVGVSLGKVVLRGVSQPVELIQCMRGRG</sequence>
<feature type="region of interest" description="Disordered" evidence="1">
    <location>
        <begin position="620"/>
        <end position="650"/>
    </location>
</feature>
<proteinExistence type="predicted"/>
<dbReference type="PANTHER" id="PTHR43081:SF1">
    <property type="entry name" value="ADENYLATE CYCLASE, TERMINAL-DIFFERENTIATION SPECIFIC"/>
    <property type="match status" value="1"/>
</dbReference>
<dbReference type="Pfam" id="PF00211">
    <property type="entry name" value="Guanylate_cyc"/>
    <property type="match status" value="1"/>
</dbReference>
<feature type="chain" id="PRO_5032816089" description="Guanylate cyclase domain-containing protein" evidence="3">
    <location>
        <begin position="25"/>
        <end position="2444"/>
    </location>
</feature>
<feature type="compositionally biased region" description="Low complexity" evidence="1">
    <location>
        <begin position="1789"/>
        <end position="1806"/>
    </location>
</feature>
<feature type="domain" description="Guanylate cyclase" evidence="4">
    <location>
        <begin position="875"/>
        <end position="933"/>
    </location>
</feature>
<feature type="region of interest" description="Disordered" evidence="1">
    <location>
        <begin position="1775"/>
        <end position="1806"/>
    </location>
</feature>
<organism evidence="5 6">
    <name type="scientific">Chlamydomonas incerta</name>
    <dbReference type="NCBI Taxonomy" id="51695"/>
    <lineage>
        <taxon>Eukaryota</taxon>
        <taxon>Viridiplantae</taxon>
        <taxon>Chlorophyta</taxon>
        <taxon>core chlorophytes</taxon>
        <taxon>Chlorophyceae</taxon>
        <taxon>CS clade</taxon>
        <taxon>Chlamydomonadales</taxon>
        <taxon>Chlamydomonadaceae</taxon>
        <taxon>Chlamydomonas</taxon>
    </lineage>
</organism>
<dbReference type="GO" id="GO:0035556">
    <property type="term" value="P:intracellular signal transduction"/>
    <property type="evidence" value="ECO:0007669"/>
    <property type="project" value="InterPro"/>
</dbReference>
<feature type="transmembrane region" description="Helical" evidence="2">
    <location>
        <begin position="829"/>
        <end position="851"/>
    </location>
</feature>
<feature type="region of interest" description="Disordered" evidence="1">
    <location>
        <begin position="1844"/>
        <end position="1867"/>
    </location>
</feature>
<evidence type="ECO:0000313" key="5">
    <source>
        <dbReference type="EMBL" id="KAG2423445.1"/>
    </source>
</evidence>
<feature type="region of interest" description="Disordered" evidence="1">
    <location>
        <begin position="1508"/>
        <end position="1566"/>
    </location>
</feature>
<keyword evidence="6" id="KW-1185">Reference proteome</keyword>
<feature type="signal peptide" evidence="3">
    <location>
        <begin position="1"/>
        <end position="24"/>
    </location>
</feature>
<keyword evidence="2" id="KW-0812">Transmembrane</keyword>
<dbReference type="OrthoDB" id="545227at2759"/>
<feature type="compositionally biased region" description="Polar residues" evidence="1">
    <location>
        <begin position="1508"/>
        <end position="1519"/>
    </location>
</feature>
<feature type="compositionally biased region" description="Low complexity" evidence="1">
    <location>
        <begin position="2253"/>
        <end position="2268"/>
    </location>
</feature>
<dbReference type="EMBL" id="JAEHOC010000079">
    <property type="protein sequence ID" value="KAG2423445.1"/>
    <property type="molecule type" value="Genomic_DNA"/>
</dbReference>
<feature type="region of interest" description="Disordered" evidence="1">
    <location>
        <begin position="1322"/>
        <end position="1352"/>
    </location>
</feature>
<feature type="region of interest" description="Disordered" evidence="1">
    <location>
        <begin position="1986"/>
        <end position="2033"/>
    </location>
</feature>
<dbReference type="SUPFAM" id="SSF55073">
    <property type="entry name" value="Nucleotide cyclase"/>
    <property type="match status" value="2"/>
</dbReference>
<dbReference type="PROSITE" id="PS50125">
    <property type="entry name" value="GUANYLATE_CYCLASE_2"/>
    <property type="match status" value="1"/>
</dbReference>
<dbReference type="InterPro" id="IPR050697">
    <property type="entry name" value="Adenylyl/Guanylyl_Cyclase_3/4"/>
</dbReference>
<reference evidence="5" key="1">
    <citation type="journal article" date="2020" name="bioRxiv">
        <title>Comparative genomics of Chlamydomonas.</title>
        <authorList>
            <person name="Craig R.J."/>
            <person name="Hasan A.R."/>
            <person name="Ness R.W."/>
            <person name="Keightley P.D."/>
        </authorList>
    </citation>
    <scope>NUCLEOTIDE SEQUENCE</scope>
    <source>
        <strain evidence="5">SAG 7.73</strain>
    </source>
</reference>
<evidence type="ECO:0000256" key="2">
    <source>
        <dbReference type="SAM" id="Phobius"/>
    </source>
</evidence>
<accession>A0A835VPY9</accession>
<evidence type="ECO:0000259" key="4">
    <source>
        <dbReference type="PROSITE" id="PS50125"/>
    </source>
</evidence>
<protein>
    <recommendedName>
        <fullName evidence="4">Guanylate cyclase domain-containing protein</fullName>
    </recommendedName>
</protein>
<keyword evidence="2" id="KW-0472">Membrane</keyword>
<feature type="region of interest" description="Disordered" evidence="1">
    <location>
        <begin position="2367"/>
        <end position="2417"/>
    </location>
</feature>
<feature type="compositionally biased region" description="Pro residues" evidence="1">
    <location>
        <begin position="2020"/>
        <end position="2029"/>
    </location>
</feature>
<gene>
    <name evidence="5" type="ORF">HXX76_015316</name>
</gene>
<dbReference type="InterPro" id="IPR001054">
    <property type="entry name" value="A/G_cyclase"/>
</dbReference>
<evidence type="ECO:0000256" key="1">
    <source>
        <dbReference type="SAM" id="MobiDB-lite"/>
    </source>
</evidence>
<name>A0A835VPY9_CHLIN</name>
<dbReference type="Gene3D" id="3.30.70.1230">
    <property type="entry name" value="Nucleotide cyclase"/>
    <property type="match status" value="4"/>
</dbReference>
<feature type="region of interest" description="Disordered" evidence="1">
    <location>
        <begin position="2184"/>
        <end position="2293"/>
    </location>
</feature>